<gene>
    <name evidence="2" type="ORF">C1I93_03765</name>
</gene>
<dbReference type="InterPro" id="IPR001932">
    <property type="entry name" value="PPM-type_phosphatase-like_dom"/>
</dbReference>
<dbReference type="Pfam" id="PF13672">
    <property type="entry name" value="PP2C_2"/>
    <property type="match status" value="1"/>
</dbReference>
<accession>A0A2W2DJY7</accession>
<dbReference type="Proteomes" id="UP000248627">
    <property type="component" value="Unassembled WGS sequence"/>
</dbReference>
<feature type="domain" description="PPM-type phosphatase" evidence="1">
    <location>
        <begin position="17"/>
        <end position="216"/>
    </location>
</feature>
<evidence type="ECO:0000313" key="3">
    <source>
        <dbReference type="Proteomes" id="UP000248627"/>
    </source>
</evidence>
<reference evidence="2 3" key="1">
    <citation type="submission" date="2018-01" db="EMBL/GenBank/DDBJ databases">
        <title>Draft genome sequence of Jishengella endophytica.</title>
        <authorList>
            <person name="Sahin N."/>
            <person name="Ay H."/>
            <person name="Saygin H."/>
        </authorList>
    </citation>
    <scope>NUCLEOTIDE SEQUENCE [LARGE SCALE GENOMIC DNA]</scope>
    <source>
        <strain evidence="2 3">DSM 45430</strain>
    </source>
</reference>
<dbReference type="EMBL" id="POTX01000014">
    <property type="protein sequence ID" value="PZG00058.1"/>
    <property type="molecule type" value="Genomic_DNA"/>
</dbReference>
<organism evidence="2 3">
    <name type="scientific">Micromonospora endophytica</name>
    <dbReference type="NCBI Taxonomy" id="515350"/>
    <lineage>
        <taxon>Bacteria</taxon>
        <taxon>Bacillati</taxon>
        <taxon>Actinomycetota</taxon>
        <taxon>Actinomycetes</taxon>
        <taxon>Micromonosporales</taxon>
        <taxon>Micromonosporaceae</taxon>
        <taxon>Micromonospora</taxon>
    </lineage>
</organism>
<comment type="caution">
    <text evidence="2">The sequence shown here is derived from an EMBL/GenBank/DDBJ whole genome shotgun (WGS) entry which is preliminary data.</text>
</comment>
<evidence type="ECO:0000313" key="2">
    <source>
        <dbReference type="EMBL" id="PZG00058.1"/>
    </source>
</evidence>
<evidence type="ECO:0000259" key="1">
    <source>
        <dbReference type="Pfam" id="PF13672"/>
    </source>
</evidence>
<dbReference type="RefSeq" id="WP_111241800.1">
    <property type="nucleotide sequence ID" value="NZ_QXIQ01000013.1"/>
</dbReference>
<dbReference type="OrthoDB" id="3190646at2"/>
<sequence length="274" mass="29256">MRVTMATSPGRPDQHNEDFTAATPYGVVLLDGAGLSGTPSRCSHGVAWYTRQLGGALLAGLAPNNRQMLTTVLADAINQTASLHAGTCQLDDPGTPSATVIVLRRNRDQLEYLVLADSVLLLDQADHAPLVVSDDREADVGRLYRATMDGLTNGTPEHDQARRDYVQALRAHRNKPGGFWVAAADPSAADEAIVGSRPVKDVTAAALLSDGASRLTDIFGLTDWAGLLAILRDRGPAELIRQVRAAEDSDLDGGRWPRGKTHDDATATYCTHIS</sequence>
<name>A0A2W2DJY7_9ACTN</name>
<protein>
    <submittedName>
        <fullName evidence="2">Integrase</fullName>
    </submittedName>
</protein>
<proteinExistence type="predicted"/>
<dbReference type="AlphaFoldDB" id="A0A2W2DJY7"/>
<keyword evidence="3" id="KW-1185">Reference proteome</keyword>